<reference evidence="2" key="1">
    <citation type="submission" date="2018-05" db="EMBL/GenBank/DDBJ databases">
        <authorList>
            <consortium name="PulseNet: The National Subtyping Network for Foodborne Disease Surveillance"/>
            <person name="Tarr C.L."/>
            <person name="Trees E."/>
            <person name="Katz L.S."/>
            <person name="Carleton-Romer H.A."/>
            <person name="Stroika S."/>
            <person name="Kucerova Z."/>
            <person name="Roache K.F."/>
            <person name="Sabol A.L."/>
            <person name="Besser J."/>
            <person name="Gerner-Smidt P."/>
        </authorList>
    </citation>
    <scope>NUCLEOTIDE SEQUENCE</scope>
    <source>
        <strain evidence="2">2014D-0197</strain>
    </source>
</reference>
<dbReference type="AlphaFoldDB" id="A0A5L4IRI3"/>
<dbReference type="RefSeq" id="WP_065844829.1">
    <property type="nucleotide sequence ID" value="NZ_CBCURR010000030.1"/>
</dbReference>
<proteinExistence type="predicted"/>
<dbReference type="InterPro" id="IPR002826">
    <property type="entry name" value="MptE-like"/>
</dbReference>
<dbReference type="EMBL" id="AACCXK010000015">
    <property type="protein sequence ID" value="EAK0453560.1"/>
    <property type="molecule type" value="Genomic_DNA"/>
</dbReference>
<feature type="domain" description="6-hydroxymethylpterin diphosphokinase MptE-like" evidence="1">
    <location>
        <begin position="245"/>
        <end position="408"/>
    </location>
</feature>
<accession>A0A5L4IRI3</accession>
<evidence type="ECO:0000313" key="2">
    <source>
        <dbReference type="EMBL" id="EAK0453560.1"/>
    </source>
</evidence>
<protein>
    <submittedName>
        <fullName evidence="2">DUF115 domain-containing protein</fullName>
    </submittedName>
</protein>
<evidence type="ECO:0000259" key="1">
    <source>
        <dbReference type="Pfam" id="PF01973"/>
    </source>
</evidence>
<dbReference type="PANTHER" id="PTHR41786:SF1">
    <property type="entry name" value="6-HYDROXYMETHYLPTERIN DIPHOSPHOKINASE MPTE-LIKE DOMAIN-CONTAINING PROTEIN"/>
    <property type="match status" value="1"/>
</dbReference>
<name>A0A5L4IRI3_CAMFE</name>
<sequence length="661" mass="75901">MKDKELNQDEKQFLKLNDKLAGQITERKEITTFDRNIVAIMSYSPRLAQMLFDLKENKKFGVFMGKDPLDINIINLETKKYLYESPAKEVEEKIISFEEDHSRYKALFFYGIGNGIFLKSLLGNPSHTRIIVFEPEIEILFITLSLIDFSQDIYSERFIIFYPNLVRFIELYTLSKFGDVMTSSRLYNLHITNNFYNQSHYANDIIKINKEMIKAIKQVFLEQGNDSRDTLIGIKHTTKHIPIVFDSFPIKNVIKKRKSKVKTAVIVATGPSLFKQLKTLKKIAPYVTIISIDASYPILKKHGIKPDYVSSIERVELTSKFFKDPVSEFDDGILFVTASLTHEKTIENLKGRDTSYVFRPLHYEKGFEDETFGYMGGGPSAAHLAFDIALTLNHENIVLIGQDLAFGDDGTSHSKGHIFRTTEIDPCDTNAELAPKYGGVGEVITTTVWNLFRNYFEHFIQSASRAAKFTVYNCTEGGARIVGTVETPFNEIADIVLKEGIKKKFIPIYKLNEIAKERHLKKARKYIYAIINYGERLQKKSEKLFLKIAKEVEKAKKLKAKNQADKINYTKMQNLSFALDELKTNLNDEIFLSAFYGCCGAVLLHQELELTVIAVKRADTEEEKKDKLFEWISSQSYWLFSLAGNINLELEEIKKSAKEWL</sequence>
<organism evidence="2">
    <name type="scientific">Campylobacter fetus</name>
    <dbReference type="NCBI Taxonomy" id="196"/>
    <lineage>
        <taxon>Bacteria</taxon>
        <taxon>Pseudomonadati</taxon>
        <taxon>Campylobacterota</taxon>
        <taxon>Epsilonproteobacteria</taxon>
        <taxon>Campylobacterales</taxon>
        <taxon>Campylobacteraceae</taxon>
        <taxon>Campylobacter</taxon>
    </lineage>
</organism>
<gene>
    <name evidence="2" type="ORF">AAH17_07850</name>
</gene>
<dbReference type="Pfam" id="PF01973">
    <property type="entry name" value="MptE-like"/>
    <property type="match status" value="1"/>
</dbReference>
<comment type="caution">
    <text evidence="2">The sequence shown here is derived from an EMBL/GenBank/DDBJ whole genome shotgun (WGS) entry which is preliminary data.</text>
</comment>
<dbReference type="PANTHER" id="PTHR41786">
    <property type="entry name" value="MOTILITY ACCESSORY FACTOR MAF"/>
    <property type="match status" value="1"/>
</dbReference>